<dbReference type="GO" id="GO:0047837">
    <property type="term" value="F:D-xylose 1-dehydrogenase (NADP+) activity"/>
    <property type="evidence" value="ECO:0007669"/>
    <property type="project" value="UniProtKB-EC"/>
</dbReference>
<comment type="similarity">
    <text evidence="1">Belongs to the Gfo/Idh/MocA family.</text>
</comment>
<dbReference type="PANTHER" id="PTHR22604:SF115">
    <property type="entry name" value="DIHYDRODIOL DEHYDROGENASE, PUTATIVE (AFU_ORTHOLOGUE AFUA_1G07520)-RELATED"/>
    <property type="match status" value="1"/>
</dbReference>
<name>A0A8H2ZP56_9HELO</name>
<evidence type="ECO:0000259" key="7">
    <source>
        <dbReference type="Pfam" id="PF22725"/>
    </source>
</evidence>
<dbReference type="EC" id="1.1.1.179" evidence="3"/>
<gene>
    <name evidence="8" type="ORF">SCLTRI_LOCUS3338</name>
</gene>
<evidence type="ECO:0000313" key="8">
    <source>
        <dbReference type="EMBL" id="CAD6443546.1"/>
    </source>
</evidence>
<evidence type="ECO:0000256" key="1">
    <source>
        <dbReference type="ARBA" id="ARBA00010928"/>
    </source>
</evidence>
<organism evidence="8 9">
    <name type="scientific">Sclerotinia trifoliorum</name>
    <dbReference type="NCBI Taxonomy" id="28548"/>
    <lineage>
        <taxon>Eukaryota</taxon>
        <taxon>Fungi</taxon>
        <taxon>Dikarya</taxon>
        <taxon>Ascomycota</taxon>
        <taxon>Pezizomycotina</taxon>
        <taxon>Leotiomycetes</taxon>
        <taxon>Helotiales</taxon>
        <taxon>Sclerotiniaceae</taxon>
        <taxon>Sclerotinia</taxon>
    </lineage>
</organism>
<comment type="catalytic activity">
    <reaction evidence="5">
        <text>D-xylose + NADP(+) = D-xylono-1,5-lactone + NADPH + H(+)</text>
        <dbReference type="Rhea" id="RHEA:22000"/>
        <dbReference type="ChEBI" id="CHEBI:15378"/>
        <dbReference type="ChEBI" id="CHEBI:15867"/>
        <dbReference type="ChEBI" id="CHEBI:53455"/>
        <dbReference type="ChEBI" id="CHEBI:57783"/>
        <dbReference type="ChEBI" id="CHEBI:58349"/>
        <dbReference type="EC" id="1.1.1.179"/>
    </reaction>
</comment>
<evidence type="ECO:0000259" key="6">
    <source>
        <dbReference type="Pfam" id="PF01408"/>
    </source>
</evidence>
<dbReference type="SUPFAM" id="SSF55347">
    <property type="entry name" value="Glyceraldehyde-3-phosphate dehydrogenase-like, C-terminal domain"/>
    <property type="match status" value="1"/>
</dbReference>
<dbReference type="GO" id="GO:0000166">
    <property type="term" value="F:nucleotide binding"/>
    <property type="evidence" value="ECO:0007669"/>
    <property type="project" value="InterPro"/>
</dbReference>
<evidence type="ECO:0000256" key="3">
    <source>
        <dbReference type="ARBA" id="ARBA00038984"/>
    </source>
</evidence>
<proteinExistence type="inferred from homology"/>
<reference evidence="8" key="1">
    <citation type="submission" date="2020-10" db="EMBL/GenBank/DDBJ databases">
        <authorList>
            <person name="Kusch S."/>
        </authorList>
    </citation>
    <scope>NUCLEOTIDE SEQUENCE</scope>
    <source>
        <strain evidence="8">SwB9</strain>
    </source>
</reference>
<dbReference type="Gene3D" id="3.30.360.10">
    <property type="entry name" value="Dihydrodipicolinate Reductase, domain 2"/>
    <property type="match status" value="1"/>
</dbReference>
<feature type="domain" description="GFO/IDH/MocA-like oxidoreductase" evidence="7">
    <location>
        <begin position="208"/>
        <end position="352"/>
    </location>
</feature>
<accession>A0A8H2ZP56</accession>
<dbReference type="PANTHER" id="PTHR22604">
    <property type="entry name" value="OXIDOREDUCTASES"/>
    <property type="match status" value="1"/>
</dbReference>
<sequence length="459" mass="51134">MLNKYYEPTAYITSLSCFSSLLSAYISHQTVNLPAHLSANIHVLPVHHKWIEVVHTNETMASKPYEVKWGILATGGIATTFCKDILCNPATRNVHDIQHTIVAVASSSSASRAETFLKEIKAPSGIKAYGSYHELVNDPNVDVIYIATPHSHHFQNAMLALRANKHVLCEKALTVNAAQARKLFETAKERSLFFMEAVWTRYFPLSIQVRELVKNKEIGEVHRVFADLSIAEANDDGSLNFPLENRMINPALAGGALLDLGIYAITWVFQILYHCQPCSSSEREIPNILAAVQKYEKTGVDEQTSIILQFPKNKSVGIATTGIRVATQPDAHNYASKNEAPTIRIQGTKGEIQVFGPAYRPLRYSVFKNANKAGDFKTVDCEIPRDPGREDWGHGMAWEADEVGRCLRDGKKESVGLDWRESEVIMGVMDEVRRQGGLKYSEEIESDVFDEKSVLNGKA</sequence>
<dbReference type="Proteomes" id="UP000624404">
    <property type="component" value="Unassembled WGS sequence"/>
</dbReference>
<dbReference type="InterPro" id="IPR000683">
    <property type="entry name" value="Gfo/Idh/MocA-like_OxRdtase_N"/>
</dbReference>
<evidence type="ECO:0000256" key="5">
    <source>
        <dbReference type="ARBA" id="ARBA00049233"/>
    </source>
</evidence>
<dbReference type="SUPFAM" id="SSF51735">
    <property type="entry name" value="NAD(P)-binding Rossmann-fold domains"/>
    <property type="match status" value="1"/>
</dbReference>
<dbReference type="OrthoDB" id="2129491at2759"/>
<dbReference type="Pfam" id="PF22725">
    <property type="entry name" value="GFO_IDH_MocA_C3"/>
    <property type="match status" value="1"/>
</dbReference>
<keyword evidence="9" id="KW-1185">Reference proteome</keyword>
<evidence type="ECO:0000256" key="4">
    <source>
        <dbReference type="ARBA" id="ARBA00042988"/>
    </source>
</evidence>
<comment type="caution">
    <text evidence="8">The sequence shown here is derived from an EMBL/GenBank/DDBJ whole genome shotgun (WGS) entry which is preliminary data.</text>
</comment>
<dbReference type="EMBL" id="CAJHIA010000010">
    <property type="protein sequence ID" value="CAD6443546.1"/>
    <property type="molecule type" value="Genomic_DNA"/>
</dbReference>
<dbReference type="Gene3D" id="3.40.50.720">
    <property type="entry name" value="NAD(P)-binding Rossmann-like Domain"/>
    <property type="match status" value="1"/>
</dbReference>
<protein>
    <recommendedName>
        <fullName evidence="3">D-xylose 1-dehydrogenase (NADP(+), D-xylono-1,5-lactone-forming)</fullName>
        <ecNumber evidence="3">1.1.1.179</ecNumber>
    </recommendedName>
    <alternativeName>
        <fullName evidence="4">D-xylose-NADP dehydrogenase</fullName>
    </alternativeName>
</protein>
<evidence type="ECO:0000313" key="9">
    <source>
        <dbReference type="Proteomes" id="UP000624404"/>
    </source>
</evidence>
<keyword evidence="2" id="KW-0560">Oxidoreductase</keyword>
<dbReference type="InterPro" id="IPR055170">
    <property type="entry name" value="GFO_IDH_MocA-like_dom"/>
</dbReference>
<feature type="domain" description="Gfo/Idh/MocA-like oxidoreductase N-terminal" evidence="6">
    <location>
        <begin position="68"/>
        <end position="195"/>
    </location>
</feature>
<dbReference type="Pfam" id="PF01408">
    <property type="entry name" value="GFO_IDH_MocA"/>
    <property type="match status" value="1"/>
</dbReference>
<dbReference type="InterPro" id="IPR036291">
    <property type="entry name" value="NAD(P)-bd_dom_sf"/>
</dbReference>
<evidence type="ECO:0000256" key="2">
    <source>
        <dbReference type="ARBA" id="ARBA00023002"/>
    </source>
</evidence>
<dbReference type="AlphaFoldDB" id="A0A8H2ZP56"/>
<dbReference type="InterPro" id="IPR050984">
    <property type="entry name" value="Gfo/Idh/MocA_domain"/>
</dbReference>